<keyword evidence="2" id="KW-1185">Reference proteome</keyword>
<name>A0AAD2GVG1_9AGAR</name>
<dbReference type="AlphaFoldDB" id="A0AAD2GVG1"/>
<accession>A0AAD2GVG1</accession>
<organism evidence="1 2">
    <name type="scientific">Mycena citricolor</name>
    <dbReference type="NCBI Taxonomy" id="2018698"/>
    <lineage>
        <taxon>Eukaryota</taxon>
        <taxon>Fungi</taxon>
        <taxon>Dikarya</taxon>
        <taxon>Basidiomycota</taxon>
        <taxon>Agaricomycotina</taxon>
        <taxon>Agaricomycetes</taxon>
        <taxon>Agaricomycetidae</taxon>
        <taxon>Agaricales</taxon>
        <taxon>Marasmiineae</taxon>
        <taxon>Mycenaceae</taxon>
        <taxon>Mycena</taxon>
    </lineage>
</organism>
<evidence type="ECO:0000313" key="1">
    <source>
        <dbReference type="EMBL" id="CAK5263223.1"/>
    </source>
</evidence>
<evidence type="ECO:0000313" key="2">
    <source>
        <dbReference type="Proteomes" id="UP001295794"/>
    </source>
</evidence>
<sequence length="112" mass="12781">MFRVCRMWTLCRGSRSDVVTLVWLASTKDVDRVIRCAFRKVCRHIEAVAITRSQSVVPAGWYSFMPRVFSFNSHTIRFHLLLTDNKPSPGTTHQSPSKFGPSALRLLSRVCP</sequence>
<reference evidence="1" key="1">
    <citation type="submission" date="2023-11" db="EMBL/GenBank/DDBJ databases">
        <authorList>
            <person name="De Vega J J."/>
            <person name="De Vega J J."/>
        </authorList>
    </citation>
    <scope>NUCLEOTIDE SEQUENCE</scope>
</reference>
<gene>
    <name evidence="1" type="ORF">MYCIT1_LOCUS2552</name>
</gene>
<proteinExistence type="predicted"/>
<comment type="caution">
    <text evidence="1">The sequence shown here is derived from an EMBL/GenBank/DDBJ whole genome shotgun (WGS) entry which is preliminary data.</text>
</comment>
<protein>
    <submittedName>
        <fullName evidence="1">Uncharacterized protein</fullName>
    </submittedName>
</protein>
<dbReference type="Proteomes" id="UP001295794">
    <property type="component" value="Unassembled WGS sequence"/>
</dbReference>
<dbReference type="EMBL" id="CAVNYO010000037">
    <property type="protein sequence ID" value="CAK5263223.1"/>
    <property type="molecule type" value="Genomic_DNA"/>
</dbReference>